<gene>
    <name evidence="1" type="ORF">EZ437_05970</name>
</gene>
<proteinExistence type="predicted"/>
<accession>A0A4R0NQX7</accession>
<comment type="caution">
    <text evidence="1">The sequence shown here is derived from an EMBL/GenBank/DDBJ whole genome shotgun (WGS) entry which is preliminary data.</text>
</comment>
<evidence type="ECO:0000313" key="1">
    <source>
        <dbReference type="EMBL" id="TCD03510.1"/>
    </source>
</evidence>
<dbReference type="Proteomes" id="UP000293347">
    <property type="component" value="Unassembled WGS sequence"/>
</dbReference>
<dbReference type="EMBL" id="SJSL01000001">
    <property type="protein sequence ID" value="TCD03510.1"/>
    <property type="molecule type" value="Genomic_DNA"/>
</dbReference>
<organism evidence="1 2">
    <name type="scientific">Pedobacter psychroterrae</name>
    <dbReference type="NCBI Taxonomy" id="2530453"/>
    <lineage>
        <taxon>Bacteria</taxon>
        <taxon>Pseudomonadati</taxon>
        <taxon>Bacteroidota</taxon>
        <taxon>Sphingobacteriia</taxon>
        <taxon>Sphingobacteriales</taxon>
        <taxon>Sphingobacteriaceae</taxon>
        <taxon>Pedobacter</taxon>
    </lineage>
</organism>
<evidence type="ECO:0000313" key="2">
    <source>
        <dbReference type="Proteomes" id="UP000293347"/>
    </source>
</evidence>
<evidence type="ECO:0008006" key="3">
    <source>
        <dbReference type="Google" id="ProtNLM"/>
    </source>
</evidence>
<dbReference type="AlphaFoldDB" id="A0A4R0NQX7"/>
<reference evidence="1 2" key="1">
    <citation type="submission" date="2019-02" db="EMBL/GenBank/DDBJ databases">
        <title>Pedobacter sp. RP-1-14 sp. nov., isolated from Arctic soil.</title>
        <authorList>
            <person name="Dahal R.H."/>
        </authorList>
    </citation>
    <scope>NUCLEOTIDE SEQUENCE [LARGE SCALE GENOMIC DNA]</scope>
    <source>
        <strain evidence="1 2">RP-1-14</strain>
    </source>
</reference>
<keyword evidence="2" id="KW-1185">Reference proteome</keyword>
<dbReference type="PROSITE" id="PS51257">
    <property type="entry name" value="PROKAR_LIPOPROTEIN"/>
    <property type="match status" value="1"/>
</dbReference>
<name>A0A4R0NQX7_9SPHI</name>
<dbReference type="InterPro" id="IPR032183">
    <property type="entry name" value="PKD-like"/>
</dbReference>
<sequence length="505" mass="56803">MLKNQYIKHALCVLMLLTALSCKKDLGNYSYQEINSVDFSGINPDYNTILGSRFQLNPTLKFSQDNSGNADRYAYEWFAINLAGGLAADVKKDLAKTRNLDIVLQIPPGTYRVYYMVTDKESGVTYRTTFKLRVETSIYEGWMLMSEVSGNARVDMISKINDQYTTIIDVLGTTGSELTLKGKPLSVNCFNYTPAIFGIYLSTDQATNRIDPETFKWKNTYNLSYEVVANVPAGFHADFFAPIKLEAGNSYMYSGGNVYYYMYSYQINYGTPINLVKGESVGFRAAPFVVAVRHPTTLEAIAVLFDTDKKRFLKHGNDESNVSTFSANSLFDFNNVGMDLVHMEYSPFNGGDVFAVLKNTAGKIFLARFNATTGIQTYFQEIQATEIGLANKFAVSPVYGYLFYSTGDKVYEYDTSLKTSKLMIDKGAEVISMLKFHEFSRTTASRPYYQTRRNQLMVCSYDPALTADKNGKMELFEVPSLNGDLVKGESYTGFGKIVSVDYRER</sequence>
<protein>
    <recommendedName>
        <fullName evidence="3">PKD family protein</fullName>
    </recommendedName>
</protein>
<dbReference type="Pfam" id="PF16407">
    <property type="entry name" value="PKD_2"/>
    <property type="match status" value="1"/>
</dbReference>
<dbReference type="RefSeq" id="WP_131594203.1">
    <property type="nucleotide sequence ID" value="NZ_SJSL01000001.1"/>
</dbReference>
<dbReference type="OrthoDB" id="1095195at2"/>